<evidence type="ECO:0000313" key="4">
    <source>
        <dbReference type="Proteomes" id="UP000703893"/>
    </source>
</evidence>
<accession>A0A938BM94</accession>
<dbReference type="InterPro" id="IPR036165">
    <property type="entry name" value="YefM-like_sf"/>
</dbReference>
<protein>
    <recommendedName>
        <fullName evidence="2">Antitoxin</fullName>
    </recommendedName>
</protein>
<organism evidence="3 4">
    <name type="scientific">Candidatus Tanganyikabacteria bacterium</name>
    <dbReference type="NCBI Taxonomy" id="2961651"/>
    <lineage>
        <taxon>Bacteria</taxon>
        <taxon>Bacillati</taxon>
        <taxon>Candidatus Sericytochromatia</taxon>
        <taxon>Candidatus Tanganyikabacteria</taxon>
    </lineage>
</organism>
<dbReference type="AlphaFoldDB" id="A0A938BM94"/>
<gene>
    <name evidence="3" type="ORF">FJZ00_02785</name>
</gene>
<comment type="caution">
    <text evidence="3">The sequence shown here is derived from an EMBL/GenBank/DDBJ whole genome shotgun (WGS) entry which is preliminary data.</text>
</comment>
<feature type="non-terminal residue" evidence="3">
    <location>
        <position position="67"/>
    </location>
</feature>
<dbReference type="PANTHER" id="PTHR35377">
    <property type="entry name" value="ANTITOXIN VAPB49-RELATED-RELATED"/>
    <property type="match status" value="1"/>
</dbReference>
<name>A0A938BM94_9BACT</name>
<reference evidence="3 4" key="1">
    <citation type="submission" date="2019-03" db="EMBL/GenBank/DDBJ databases">
        <title>Lake Tanganyika Metagenome-Assembled Genomes (MAGs).</title>
        <authorList>
            <person name="Tran P."/>
        </authorList>
    </citation>
    <scope>NUCLEOTIDE SEQUENCE [LARGE SCALE GENOMIC DNA]</scope>
    <source>
        <strain evidence="3">K_DeepCast_65m_m2_236</strain>
    </source>
</reference>
<dbReference type="InterPro" id="IPR051416">
    <property type="entry name" value="phD-YefM_TA_antitoxins"/>
</dbReference>
<evidence type="ECO:0000313" key="3">
    <source>
        <dbReference type="EMBL" id="MBM3274053.1"/>
    </source>
</evidence>
<comment type="similarity">
    <text evidence="1 2">Belongs to the phD/YefM antitoxin family.</text>
</comment>
<dbReference type="NCBIfam" id="TIGR01552">
    <property type="entry name" value="phd_fam"/>
    <property type="match status" value="1"/>
</dbReference>
<dbReference type="Gene3D" id="3.40.1620.10">
    <property type="entry name" value="YefM-like domain"/>
    <property type="match status" value="1"/>
</dbReference>
<dbReference type="Pfam" id="PF02604">
    <property type="entry name" value="PhdYeFM_antitox"/>
    <property type="match status" value="1"/>
</dbReference>
<dbReference type="EMBL" id="VGJX01000110">
    <property type="protein sequence ID" value="MBM3274053.1"/>
    <property type="molecule type" value="Genomic_DNA"/>
</dbReference>
<dbReference type="InterPro" id="IPR006442">
    <property type="entry name" value="Antitoxin_Phd/YefM"/>
</dbReference>
<dbReference type="SUPFAM" id="SSF143120">
    <property type="entry name" value="YefM-like"/>
    <property type="match status" value="1"/>
</dbReference>
<dbReference type="Proteomes" id="UP000703893">
    <property type="component" value="Unassembled WGS sequence"/>
</dbReference>
<evidence type="ECO:0000256" key="1">
    <source>
        <dbReference type="ARBA" id="ARBA00009981"/>
    </source>
</evidence>
<sequence>MIQVNVHEAKTHLSRLLKQVAEGEEVVISNRGEPIARLVAYKQATVRKVGWGKELIGAMASDFDAPL</sequence>
<evidence type="ECO:0000256" key="2">
    <source>
        <dbReference type="RuleBase" id="RU362080"/>
    </source>
</evidence>
<proteinExistence type="inferred from homology"/>
<comment type="function">
    <text evidence="2">Antitoxin component of a type II toxin-antitoxin (TA) system.</text>
</comment>